<sequence length="210" mass="23560">MNLNQNINQILIQATISWDLVSSDGRGYCWQDLLIPQMRTRKFSQTTRRWFGILKDKVDIIEAQVLTKLPKKKMMSVKSILRMINSGSCKENEEDRFLVMVVSRNLIHVEVASETEIDNLVTYSVKDILSLPRHFKIGASSSKKVIFSRITGVPRPFIANFMADLPFCSRCSLQLPGAADSDSEVVRIVPSGGVMPAKTLESQLPAVMDA</sequence>
<organism evidence="1 2">
    <name type="scientific">Roridomyces roridus</name>
    <dbReference type="NCBI Taxonomy" id="1738132"/>
    <lineage>
        <taxon>Eukaryota</taxon>
        <taxon>Fungi</taxon>
        <taxon>Dikarya</taxon>
        <taxon>Basidiomycota</taxon>
        <taxon>Agaricomycotina</taxon>
        <taxon>Agaricomycetes</taxon>
        <taxon>Agaricomycetidae</taxon>
        <taxon>Agaricales</taxon>
        <taxon>Marasmiineae</taxon>
        <taxon>Mycenaceae</taxon>
        <taxon>Roridomyces</taxon>
    </lineage>
</organism>
<reference evidence="1" key="1">
    <citation type="submission" date="2023-03" db="EMBL/GenBank/DDBJ databases">
        <title>Massive genome expansion in bonnet fungi (Mycena s.s.) driven by repeated elements and novel gene families across ecological guilds.</title>
        <authorList>
            <consortium name="Lawrence Berkeley National Laboratory"/>
            <person name="Harder C.B."/>
            <person name="Miyauchi S."/>
            <person name="Viragh M."/>
            <person name="Kuo A."/>
            <person name="Thoen E."/>
            <person name="Andreopoulos B."/>
            <person name="Lu D."/>
            <person name="Skrede I."/>
            <person name="Drula E."/>
            <person name="Henrissat B."/>
            <person name="Morin E."/>
            <person name="Kohler A."/>
            <person name="Barry K."/>
            <person name="LaButti K."/>
            <person name="Morin E."/>
            <person name="Salamov A."/>
            <person name="Lipzen A."/>
            <person name="Mereny Z."/>
            <person name="Hegedus B."/>
            <person name="Baldrian P."/>
            <person name="Stursova M."/>
            <person name="Weitz H."/>
            <person name="Taylor A."/>
            <person name="Grigoriev I.V."/>
            <person name="Nagy L.G."/>
            <person name="Martin F."/>
            <person name="Kauserud H."/>
        </authorList>
    </citation>
    <scope>NUCLEOTIDE SEQUENCE</scope>
    <source>
        <strain evidence="1">9284</strain>
    </source>
</reference>
<name>A0AAD7BMU1_9AGAR</name>
<evidence type="ECO:0000313" key="1">
    <source>
        <dbReference type="EMBL" id="KAJ7625576.1"/>
    </source>
</evidence>
<keyword evidence="2" id="KW-1185">Reference proteome</keyword>
<evidence type="ECO:0000313" key="2">
    <source>
        <dbReference type="Proteomes" id="UP001221142"/>
    </source>
</evidence>
<comment type="caution">
    <text evidence="1">The sequence shown here is derived from an EMBL/GenBank/DDBJ whole genome shotgun (WGS) entry which is preliminary data.</text>
</comment>
<gene>
    <name evidence="1" type="ORF">FB45DRAFT_921801</name>
</gene>
<accession>A0AAD7BMU1</accession>
<dbReference type="AlphaFoldDB" id="A0AAD7BMU1"/>
<protein>
    <submittedName>
        <fullName evidence="1">Uncharacterized protein</fullName>
    </submittedName>
</protein>
<dbReference type="Proteomes" id="UP001221142">
    <property type="component" value="Unassembled WGS sequence"/>
</dbReference>
<proteinExistence type="predicted"/>
<dbReference type="EMBL" id="JARKIF010000012">
    <property type="protein sequence ID" value="KAJ7625576.1"/>
    <property type="molecule type" value="Genomic_DNA"/>
</dbReference>